<organism evidence="2 3">
    <name type="scientific">Streptosporangium roseum (strain ATCC 12428 / DSM 43021 / JCM 3005 / KCTC 9067 / NCIMB 10171 / NRRL 2505 / NI 9100)</name>
    <dbReference type="NCBI Taxonomy" id="479432"/>
    <lineage>
        <taxon>Bacteria</taxon>
        <taxon>Bacillati</taxon>
        <taxon>Actinomycetota</taxon>
        <taxon>Actinomycetes</taxon>
        <taxon>Streptosporangiales</taxon>
        <taxon>Streptosporangiaceae</taxon>
        <taxon>Streptosporangium</taxon>
    </lineage>
</organism>
<sequence>MSYREVTARKLRTRASPAKPGAVGRSSHERIDEWIHPTQTTFPIIQDRGYGQD</sequence>
<reference evidence="2 3" key="1">
    <citation type="journal article" date="2010" name="Stand. Genomic Sci.">
        <title>Complete genome sequence of Streptosporangium roseum type strain (NI 9100).</title>
        <authorList>
            <person name="Nolan M."/>
            <person name="Sikorski J."/>
            <person name="Jando M."/>
            <person name="Lucas S."/>
            <person name="Lapidus A."/>
            <person name="Glavina Del Rio T."/>
            <person name="Chen F."/>
            <person name="Tice H."/>
            <person name="Pitluck S."/>
            <person name="Cheng J.F."/>
            <person name="Chertkov O."/>
            <person name="Sims D."/>
            <person name="Meincke L."/>
            <person name="Brettin T."/>
            <person name="Han C."/>
            <person name="Detter J.C."/>
            <person name="Bruce D."/>
            <person name="Goodwin L."/>
            <person name="Land M."/>
            <person name="Hauser L."/>
            <person name="Chang Y.J."/>
            <person name="Jeffries C.D."/>
            <person name="Ivanova N."/>
            <person name="Mavromatis K."/>
            <person name="Mikhailova N."/>
            <person name="Chen A."/>
            <person name="Palaniappan K."/>
            <person name="Chain P."/>
            <person name="Rohde M."/>
            <person name="Goker M."/>
            <person name="Bristow J."/>
            <person name="Eisen J.A."/>
            <person name="Markowitz V."/>
            <person name="Hugenholtz P."/>
            <person name="Kyrpides N.C."/>
            <person name="Klenk H.P."/>
        </authorList>
    </citation>
    <scope>NUCLEOTIDE SEQUENCE [LARGE SCALE GENOMIC DNA]</scope>
    <source>
        <strain evidence="3">ATCC 12428 / DSM 43021 / JCM 3005 / NI 9100</strain>
    </source>
</reference>
<feature type="compositionally biased region" description="Basic and acidic residues" evidence="1">
    <location>
        <begin position="26"/>
        <end position="35"/>
    </location>
</feature>
<feature type="region of interest" description="Disordered" evidence="1">
    <location>
        <begin position="1"/>
        <end position="40"/>
    </location>
</feature>
<accession>D2B9Y4</accession>
<dbReference type="HOGENOM" id="CLU_3066803_0_0_11"/>
<evidence type="ECO:0000256" key="1">
    <source>
        <dbReference type="SAM" id="MobiDB-lite"/>
    </source>
</evidence>
<evidence type="ECO:0000313" key="3">
    <source>
        <dbReference type="Proteomes" id="UP000002029"/>
    </source>
</evidence>
<dbReference type="EMBL" id="CP001814">
    <property type="protein sequence ID" value="ACZ85997.1"/>
    <property type="molecule type" value="Genomic_DNA"/>
</dbReference>
<dbReference type="AlphaFoldDB" id="D2B9Y4"/>
<dbReference type="KEGG" id="sro:Sros_3045"/>
<protein>
    <submittedName>
        <fullName evidence="2">Uncharacterized protein</fullName>
    </submittedName>
</protein>
<gene>
    <name evidence="2" type="ordered locus">Sros_3045</name>
</gene>
<dbReference type="STRING" id="479432.Sros_3045"/>
<keyword evidence="3" id="KW-1185">Reference proteome</keyword>
<proteinExistence type="predicted"/>
<dbReference type="Proteomes" id="UP000002029">
    <property type="component" value="Chromosome"/>
</dbReference>
<evidence type="ECO:0000313" key="2">
    <source>
        <dbReference type="EMBL" id="ACZ85997.1"/>
    </source>
</evidence>
<name>D2B9Y4_STRRD</name>